<evidence type="ECO:0000313" key="2">
    <source>
        <dbReference type="EMBL" id="PSR71725.1"/>
    </source>
</evidence>
<dbReference type="Proteomes" id="UP000186601">
    <property type="component" value="Unassembled WGS sequence"/>
</dbReference>
<protein>
    <submittedName>
        <fullName evidence="2">Uncharacterized protein</fullName>
    </submittedName>
</protein>
<gene>
    <name evidence="2" type="ORF">PHLCEN_2v12399</name>
</gene>
<organism evidence="2 3">
    <name type="scientific">Hermanssonia centrifuga</name>
    <dbReference type="NCBI Taxonomy" id="98765"/>
    <lineage>
        <taxon>Eukaryota</taxon>
        <taxon>Fungi</taxon>
        <taxon>Dikarya</taxon>
        <taxon>Basidiomycota</taxon>
        <taxon>Agaricomycotina</taxon>
        <taxon>Agaricomycetes</taxon>
        <taxon>Polyporales</taxon>
        <taxon>Meruliaceae</taxon>
        <taxon>Hermanssonia</taxon>
    </lineage>
</organism>
<feature type="region of interest" description="Disordered" evidence="1">
    <location>
        <begin position="1"/>
        <end position="83"/>
    </location>
</feature>
<dbReference type="STRING" id="98765.A0A2R6NH59"/>
<comment type="caution">
    <text evidence="2">The sequence shown here is derived from an EMBL/GenBank/DDBJ whole genome shotgun (WGS) entry which is preliminary data.</text>
</comment>
<evidence type="ECO:0000313" key="3">
    <source>
        <dbReference type="Proteomes" id="UP000186601"/>
    </source>
</evidence>
<name>A0A2R6NH59_9APHY</name>
<sequence length="183" mass="20982">MGQTENGIYEDECEGMHPDTINRYYGVDCGSNETRRRQSHTGAGHPPDESDLDSDSSDNEDNTPSIGDRIAHDQQPNIRHEPIPVPDNFTPFVDEDSSQLFHDTWEVYKDINVLPPNGYGVHEDEMEEGGYESFEILRMGKRGGKEMTISLPEHIWRRRAEQWAKGLYLMNHIVYSVDNSEQL</sequence>
<accession>A0A2R6NH59</accession>
<dbReference type="OrthoDB" id="2792799at2759"/>
<feature type="compositionally biased region" description="Acidic residues" evidence="1">
    <location>
        <begin position="49"/>
        <end position="61"/>
    </location>
</feature>
<evidence type="ECO:0000256" key="1">
    <source>
        <dbReference type="SAM" id="MobiDB-lite"/>
    </source>
</evidence>
<keyword evidence="3" id="KW-1185">Reference proteome</keyword>
<dbReference type="EMBL" id="MLYV02001246">
    <property type="protein sequence ID" value="PSR71725.1"/>
    <property type="molecule type" value="Genomic_DNA"/>
</dbReference>
<reference evidence="2 3" key="1">
    <citation type="submission" date="2018-02" db="EMBL/GenBank/DDBJ databases">
        <title>Genome sequence of the basidiomycete white-rot fungus Phlebia centrifuga.</title>
        <authorList>
            <person name="Granchi Z."/>
            <person name="Peng M."/>
            <person name="de Vries R.P."/>
            <person name="Hilden K."/>
            <person name="Makela M.R."/>
            <person name="Grigoriev I."/>
            <person name="Riley R."/>
        </authorList>
    </citation>
    <scope>NUCLEOTIDE SEQUENCE [LARGE SCALE GENOMIC DNA]</scope>
    <source>
        <strain evidence="2 3">FBCC195</strain>
    </source>
</reference>
<proteinExistence type="predicted"/>
<dbReference type="AlphaFoldDB" id="A0A2R6NH59"/>